<evidence type="ECO:0000313" key="2">
    <source>
        <dbReference type="Proteomes" id="UP000276417"/>
    </source>
</evidence>
<dbReference type="EMBL" id="CP034183">
    <property type="protein sequence ID" value="AZI42515.1"/>
    <property type="molecule type" value="Genomic_DNA"/>
</dbReference>
<sequence length="80" mass="9153">MLQHYTDTRTSQGRVRFLLDASDVVLLTEGEGWHVQQRFTTFHDAALALALNERVSQRLYSQALDDLYHQLNFFGQLGAA</sequence>
<protein>
    <submittedName>
        <fullName evidence="1">Uncharacterized protein</fullName>
    </submittedName>
</protein>
<dbReference type="OrthoDB" id="71422at2"/>
<dbReference type="AlphaFoldDB" id="A0A3G8YBY6"/>
<dbReference type="Proteomes" id="UP000276417">
    <property type="component" value="Chromosome 1"/>
</dbReference>
<accession>A0A3G8YBY6</accession>
<reference evidence="1 2" key="1">
    <citation type="submission" date="2018-11" db="EMBL/GenBank/DDBJ databases">
        <title>Deinococcus shelandsis sp. nov., isolated from South Shetland Islands soil of Antarctica.</title>
        <authorList>
            <person name="Tian J."/>
        </authorList>
    </citation>
    <scope>NUCLEOTIDE SEQUENCE [LARGE SCALE GENOMIC DNA]</scope>
    <source>
        <strain evidence="1 2">S14-83T</strain>
    </source>
</reference>
<dbReference type="RefSeq" id="WP_124869262.1">
    <property type="nucleotide sequence ID" value="NZ_CP034183.1"/>
</dbReference>
<dbReference type="KEGG" id="dph:EHF33_06955"/>
<gene>
    <name evidence="1" type="ORF">EHF33_06955</name>
</gene>
<name>A0A3G8YBY6_9DEIO</name>
<evidence type="ECO:0000313" key="1">
    <source>
        <dbReference type="EMBL" id="AZI42515.1"/>
    </source>
</evidence>
<proteinExistence type="predicted"/>
<organism evidence="1 2">
    <name type="scientific">Deinococcus psychrotolerans</name>
    <dbReference type="NCBI Taxonomy" id="2489213"/>
    <lineage>
        <taxon>Bacteria</taxon>
        <taxon>Thermotogati</taxon>
        <taxon>Deinococcota</taxon>
        <taxon>Deinococci</taxon>
        <taxon>Deinococcales</taxon>
        <taxon>Deinococcaceae</taxon>
        <taxon>Deinococcus</taxon>
    </lineage>
</organism>
<keyword evidence="2" id="KW-1185">Reference proteome</keyword>